<evidence type="ECO:0000313" key="1">
    <source>
        <dbReference type="EMBL" id="EIR21567.1"/>
    </source>
</evidence>
<dbReference type="EMBL" id="AKRT01000195">
    <property type="protein sequence ID" value="EIR21567.1"/>
    <property type="molecule type" value="Genomic_DNA"/>
</dbReference>
<reference evidence="1 2" key="1">
    <citation type="submission" date="2012-05" db="EMBL/GenBank/DDBJ databases">
        <title>Genome sequence of Yersinia Pestis PY-08.</title>
        <authorList>
            <person name="Santana-Cruz I."/>
            <person name="Sengamalay N."/>
            <person name="McCracken C."/>
            <person name="Daugherty S.C."/>
            <person name="Maroo A."/>
            <person name="Vara P.G."/>
            <person name="Tallon L.J."/>
            <person name="Sadzewicz L."/>
            <person name="Vinetz J.M."/>
            <person name="Cespedes Zambrano M.J."/>
            <person name="Fraser-Liggett C.M."/>
            <person name="Tettelin H."/>
        </authorList>
    </citation>
    <scope>NUCLEOTIDE SEQUENCE [LARGE SCALE GENOMIC DNA]</scope>
    <source>
        <strain evidence="1 2">PY-08</strain>
    </source>
</reference>
<sequence length="8" mass="778">MVSAATQA</sequence>
<dbReference type="Proteomes" id="UP000003231">
    <property type="component" value="Unassembled WGS sequence"/>
</dbReference>
<proteinExistence type="predicted"/>
<protein>
    <submittedName>
        <fullName evidence="1">Uncharacterized protein</fullName>
    </submittedName>
</protein>
<organism evidence="1 2">
    <name type="scientific">Yersinia pestis PY-08</name>
    <dbReference type="NCBI Taxonomy" id="992134"/>
    <lineage>
        <taxon>Bacteria</taxon>
        <taxon>Pseudomonadati</taxon>
        <taxon>Pseudomonadota</taxon>
        <taxon>Gammaproteobacteria</taxon>
        <taxon>Enterobacterales</taxon>
        <taxon>Yersiniaceae</taxon>
        <taxon>Yersinia</taxon>
    </lineage>
</organism>
<name>A0AB72ZLF3_YERPE</name>
<comment type="caution">
    <text evidence="1">The sequence shown here is derived from an EMBL/GenBank/DDBJ whole genome shotgun (WGS) entry which is preliminary data.</text>
</comment>
<feature type="non-terminal residue" evidence="1">
    <location>
        <position position="8"/>
    </location>
</feature>
<gene>
    <name evidence="1" type="ORF">YPPY08_1422</name>
</gene>
<accession>A0AB72ZLF3</accession>
<evidence type="ECO:0000313" key="2">
    <source>
        <dbReference type="Proteomes" id="UP000003231"/>
    </source>
</evidence>